<accession>A0A433SYZ8</accession>
<sequence length="230" mass="25577">MSVKKACCLRGVAMSYVISVWVAKPFYRSSTNISFASRVKQDQQKCYEKFIERHSLDTHGSHARLGVRGFVDPPSELLLRSHGRGKIPLRFLLSITLYRAHAQNGIEGAPCLQFPPLEPQEPRPDWPSARTQQGSSGLGAGAFHAPSRLESSHWSDQCWAAQRSSALPGRTRLWGEGRKAPGIPAQCGKQQKRYPREFLPQYLRIVWPSSRLVLVVLPSAQGTLPSGHPS</sequence>
<gene>
    <name evidence="2" type="ORF">EGW08_017703</name>
</gene>
<evidence type="ECO:0000256" key="1">
    <source>
        <dbReference type="SAM" id="MobiDB-lite"/>
    </source>
</evidence>
<organism evidence="2 3">
    <name type="scientific">Elysia chlorotica</name>
    <name type="common">Eastern emerald elysia</name>
    <name type="synonym">Sea slug</name>
    <dbReference type="NCBI Taxonomy" id="188477"/>
    <lineage>
        <taxon>Eukaryota</taxon>
        <taxon>Metazoa</taxon>
        <taxon>Spiralia</taxon>
        <taxon>Lophotrochozoa</taxon>
        <taxon>Mollusca</taxon>
        <taxon>Gastropoda</taxon>
        <taxon>Heterobranchia</taxon>
        <taxon>Euthyneura</taxon>
        <taxon>Panpulmonata</taxon>
        <taxon>Sacoglossa</taxon>
        <taxon>Placobranchoidea</taxon>
        <taxon>Plakobranchidae</taxon>
        <taxon>Elysia</taxon>
    </lineage>
</organism>
<comment type="caution">
    <text evidence="2">The sequence shown here is derived from an EMBL/GenBank/DDBJ whole genome shotgun (WGS) entry which is preliminary data.</text>
</comment>
<dbReference type="AlphaFoldDB" id="A0A433SYZ8"/>
<evidence type="ECO:0000313" key="2">
    <source>
        <dbReference type="EMBL" id="RUS74531.1"/>
    </source>
</evidence>
<proteinExistence type="predicted"/>
<reference evidence="2 3" key="1">
    <citation type="submission" date="2019-01" db="EMBL/GenBank/DDBJ databases">
        <title>A draft genome assembly of the solar-powered sea slug Elysia chlorotica.</title>
        <authorList>
            <person name="Cai H."/>
            <person name="Li Q."/>
            <person name="Fang X."/>
            <person name="Li J."/>
            <person name="Curtis N.E."/>
            <person name="Altenburger A."/>
            <person name="Shibata T."/>
            <person name="Feng M."/>
            <person name="Maeda T."/>
            <person name="Schwartz J.A."/>
            <person name="Shigenobu S."/>
            <person name="Lundholm N."/>
            <person name="Nishiyama T."/>
            <person name="Yang H."/>
            <person name="Hasebe M."/>
            <person name="Li S."/>
            <person name="Pierce S.K."/>
            <person name="Wang J."/>
        </authorList>
    </citation>
    <scope>NUCLEOTIDE SEQUENCE [LARGE SCALE GENOMIC DNA]</scope>
    <source>
        <strain evidence="2">EC2010</strain>
        <tissue evidence="2">Whole organism of an adult</tissue>
    </source>
</reference>
<feature type="region of interest" description="Disordered" evidence="1">
    <location>
        <begin position="117"/>
        <end position="142"/>
    </location>
</feature>
<dbReference type="Proteomes" id="UP000271974">
    <property type="component" value="Unassembled WGS sequence"/>
</dbReference>
<dbReference type="OrthoDB" id="10457063at2759"/>
<protein>
    <submittedName>
        <fullName evidence="2">Uncharacterized protein</fullName>
    </submittedName>
</protein>
<name>A0A433SYZ8_ELYCH</name>
<dbReference type="EMBL" id="RQTK01000822">
    <property type="protein sequence ID" value="RUS74531.1"/>
    <property type="molecule type" value="Genomic_DNA"/>
</dbReference>
<evidence type="ECO:0000313" key="3">
    <source>
        <dbReference type="Proteomes" id="UP000271974"/>
    </source>
</evidence>
<keyword evidence="3" id="KW-1185">Reference proteome</keyword>